<dbReference type="AlphaFoldDB" id="A0YFS2"/>
<proteinExistence type="predicted"/>
<keyword evidence="2" id="KW-1185">Reference proteome</keyword>
<dbReference type="Proteomes" id="UP000004931">
    <property type="component" value="Unassembled WGS sequence"/>
</dbReference>
<evidence type="ECO:0000313" key="1">
    <source>
        <dbReference type="EMBL" id="EAW30486.1"/>
    </source>
</evidence>
<comment type="caution">
    <text evidence="1">The sequence shown here is derived from an EMBL/GenBank/DDBJ whole genome shotgun (WGS) entry which is preliminary data.</text>
</comment>
<gene>
    <name evidence="1" type="ORF">GP2143_09780</name>
</gene>
<organism evidence="1 2">
    <name type="scientific">marine gamma proteobacterium HTCC2143</name>
    <dbReference type="NCBI Taxonomy" id="247633"/>
    <lineage>
        <taxon>Bacteria</taxon>
        <taxon>Pseudomonadati</taxon>
        <taxon>Pseudomonadota</taxon>
        <taxon>Gammaproteobacteria</taxon>
        <taxon>Cellvibrionales</taxon>
        <taxon>Spongiibacteraceae</taxon>
        <taxon>BD1-7 clade</taxon>
    </lineage>
</organism>
<accession>A0YFS2</accession>
<dbReference type="EMBL" id="AAVT01000008">
    <property type="protein sequence ID" value="EAW30486.1"/>
    <property type="molecule type" value="Genomic_DNA"/>
</dbReference>
<evidence type="ECO:0000313" key="2">
    <source>
        <dbReference type="Proteomes" id="UP000004931"/>
    </source>
</evidence>
<name>A0YFS2_9GAMM</name>
<sequence length="60" mass="6740">MLAFTERIDEHNLPFESELLEAHGVEICLLDGEERDALRQHDGYPAIVSLFTNLGTGKNL</sequence>
<dbReference type="STRING" id="247633.GP2143_09780"/>
<protein>
    <submittedName>
        <fullName evidence="1">Uncharacterized protein</fullName>
    </submittedName>
</protein>
<reference evidence="1 2" key="1">
    <citation type="journal article" date="2010" name="J. Bacteriol.">
        <title>Genome sequence of the oligotrophic marine Gammaproteobacterium HTCC2143, isolated from the Oregon Coast.</title>
        <authorList>
            <person name="Oh H.M."/>
            <person name="Kang I."/>
            <person name="Ferriera S."/>
            <person name="Giovannoni S.J."/>
            <person name="Cho J.C."/>
        </authorList>
    </citation>
    <scope>NUCLEOTIDE SEQUENCE [LARGE SCALE GENOMIC DNA]</scope>
    <source>
        <strain evidence="1 2">HTCC2143</strain>
    </source>
</reference>